<dbReference type="EMBL" id="JAXCGZ010004603">
    <property type="protein sequence ID" value="KAK7081637.1"/>
    <property type="molecule type" value="Genomic_DNA"/>
</dbReference>
<reference evidence="1 2" key="1">
    <citation type="submission" date="2023-11" db="EMBL/GenBank/DDBJ databases">
        <title>Halocaridina rubra genome assembly.</title>
        <authorList>
            <person name="Smith C."/>
        </authorList>
    </citation>
    <scope>NUCLEOTIDE SEQUENCE [LARGE SCALE GENOMIC DNA]</scope>
    <source>
        <strain evidence="1">EP-1</strain>
        <tissue evidence="1">Whole</tissue>
    </source>
</reference>
<accession>A0AAN9AEJ3</accession>
<dbReference type="AlphaFoldDB" id="A0AAN9AEJ3"/>
<comment type="caution">
    <text evidence="1">The sequence shown here is derived from an EMBL/GenBank/DDBJ whole genome shotgun (WGS) entry which is preliminary data.</text>
</comment>
<keyword evidence="2" id="KW-1185">Reference proteome</keyword>
<dbReference type="Proteomes" id="UP001381693">
    <property type="component" value="Unassembled WGS sequence"/>
</dbReference>
<evidence type="ECO:0000313" key="1">
    <source>
        <dbReference type="EMBL" id="KAK7081637.1"/>
    </source>
</evidence>
<gene>
    <name evidence="1" type="ORF">SK128_015597</name>
</gene>
<sequence length="184" mass="21460">MPSRQSSFRVDREKLDTLDNAELINLVQHYMQQHEIVMRDNKELQAVATTLARDQDLVCKENERLLRKLEDVSRYLVSLSTRRTAYAGRIDPLDRTRAYTFSYARVLSRRSILPVVRSLLRLIWSSESRRLLGAAANYRRPSTTVQEPLDFFKPRRTVRIPSYADEKLHPIIVMTSLLPGGFRL</sequence>
<evidence type="ECO:0000313" key="2">
    <source>
        <dbReference type="Proteomes" id="UP001381693"/>
    </source>
</evidence>
<protein>
    <submittedName>
        <fullName evidence="1">Uncharacterized protein</fullName>
    </submittedName>
</protein>
<name>A0AAN9AEJ3_HALRR</name>
<proteinExistence type="predicted"/>
<organism evidence="1 2">
    <name type="scientific">Halocaridina rubra</name>
    <name type="common">Hawaiian red shrimp</name>
    <dbReference type="NCBI Taxonomy" id="373956"/>
    <lineage>
        <taxon>Eukaryota</taxon>
        <taxon>Metazoa</taxon>
        <taxon>Ecdysozoa</taxon>
        <taxon>Arthropoda</taxon>
        <taxon>Crustacea</taxon>
        <taxon>Multicrustacea</taxon>
        <taxon>Malacostraca</taxon>
        <taxon>Eumalacostraca</taxon>
        <taxon>Eucarida</taxon>
        <taxon>Decapoda</taxon>
        <taxon>Pleocyemata</taxon>
        <taxon>Caridea</taxon>
        <taxon>Atyoidea</taxon>
        <taxon>Atyidae</taxon>
        <taxon>Halocaridina</taxon>
    </lineage>
</organism>